<dbReference type="Proteomes" id="UP000015105">
    <property type="component" value="Chromosome 6D"/>
</dbReference>
<reference evidence="1" key="4">
    <citation type="submission" date="2019-03" db="UniProtKB">
        <authorList>
            <consortium name="EnsemblPlants"/>
        </authorList>
    </citation>
    <scope>IDENTIFICATION</scope>
</reference>
<dbReference type="AlphaFoldDB" id="A0A453N6M4"/>
<dbReference type="Gramene" id="AET6Gv20241600.3">
    <property type="protein sequence ID" value="AET6Gv20241600.3"/>
    <property type="gene ID" value="AET6Gv20241600"/>
</dbReference>
<reference evidence="1" key="5">
    <citation type="journal article" date="2021" name="G3 (Bethesda)">
        <title>Aegilops tauschii genome assembly Aet v5.0 features greater sequence contiguity and improved annotation.</title>
        <authorList>
            <person name="Wang L."/>
            <person name="Zhu T."/>
            <person name="Rodriguez J.C."/>
            <person name="Deal K.R."/>
            <person name="Dubcovsky J."/>
            <person name="McGuire P.E."/>
            <person name="Lux T."/>
            <person name="Spannagl M."/>
            <person name="Mayer K.F.X."/>
            <person name="Baldrich P."/>
            <person name="Meyers B.C."/>
            <person name="Huo N."/>
            <person name="Gu Y.Q."/>
            <person name="Zhou H."/>
            <person name="Devos K.M."/>
            <person name="Bennetzen J.L."/>
            <person name="Unver T."/>
            <person name="Budak H."/>
            <person name="Gulick P.J."/>
            <person name="Galiba G."/>
            <person name="Kalapos B."/>
            <person name="Nelson D.R."/>
            <person name="Li P."/>
            <person name="You F.M."/>
            <person name="Luo M.C."/>
            <person name="Dvorak J."/>
        </authorList>
    </citation>
    <scope>NUCLEOTIDE SEQUENCE [LARGE SCALE GENOMIC DNA]</scope>
    <source>
        <strain evidence="1">cv. AL8/78</strain>
    </source>
</reference>
<name>A0A453N6M4_AEGTS</name>
<proteinExistence type="predicted"/>
<reference evidence="2" key="2">
    <citation type="journal article" date="2017" name="Nat. Plants">
        <title>The Aegilops tauschii genome reveals multiple impacts of transposons.</title>
        <authorList>
            <person name="Zhao G."/>
            <person name="Zou C."/>
            <person name="Li K."/>
            <person name="Wang K."/>
            <person name="Li T."/>
            <person name="Gao L."/>
            <person name="Zhang X."/>
            <person name="Wang H."/>
            <person name="Yang Z."/>
            <person name="Liu X."/>
            <person name="Jiang W."/>
            <person name="Mao L."/>
            <person name="Kong X."/>
            <person name="Jiao Y."/>
            <person name="Jia J."/>
        </authorList>
    </citation>
    <scope>NUCLEOTIDE SEQUENCE [LARGE SCALE GENOMIC DNA]</scope>
    <source>
        <strain evidence="2">cv. AL8/78</strain>
    </source>
</reference>
<sequence length="53" mass="6145">MMEIEYYYTTTSAGVLLFPSYYYGTTYICCSCEQLRDGQVDRVMRSYVVSSSI</sequence>
<dbReference type="EnsemblPlants" id="AET6Gv20241600.3">
    <property type="protein sequence ID" value="AET6Gv20241600.3"/>
    <property type="gene ID" value="AET6Gv20241600"/>
</dbReference>
<evidence type="ECO:0000313" key="2">
    <source>
        <dbReference type="Proteomes" id="UP000015105"/>
    </source>
</evidence>
<evidence type="ECO:0000313" key="1">
    <source>
        <dbReference type="EnsemblPlants" id="AET6Gv20241600.3"/>
    </source>
</evidence>
<reference evidence="1" key="3">
    <citation type="journal article" date="2017" name="Nature">
        <title>Genome sequence of the progenitor of the wheat D genome Aegilops tauschii.</title>
        <authorList>
            <person name="Luo M.C."/>
            <person name="Gu Y.Q."/>
            <person name="Puiu D."/>
            <person name="Wang H."/>
            <person name="Twardziok S.O."/>
            <person name="Deal K.R."/>
            <person name="Huo N."/>
            <person name="Zhu T."/>
            <person name="Wang L."/>
            <person name="Wang Y."/>
            <person name="McGuire P.E."/>
            <person name="Liu S."/>
            <person name="Long H."/>
            <person name="Ramasamy R.K."/>
            <person name="Rodriguez J.C."/>
            <person name="Van S.L."/>
            <person name="Yuan L."/>
            <person name="Wang Z."/>
            <person name="Xia Z."/>
            <person name="Xiao L."/>
            <person name="Anderson O.D."/>
            <person name="Ouyang S."/>
            <person name="Liang Y."/>
            <person name="Zimin A.V."/>
            <person name="Pertea G."/>
            <person name="Qi P."/>
            <person name="Bennetzen J.L."/>
            <person name="Dai X."/>
            <person name="Dawson M.W."/>
            <person name="Muller H.G."/>
            <person name="Kugler K."/>
            <person name="Rivarola-Duarte L."/>
            <person name="Spannagl M."/>
            <person name="Mayer K.F.X."/>
            <person name="Lu F.H."/>
            <person name="Bevan M.W."/>
            <person name="Leroy P."/>
            <person name="Li P."/>
            <person name="You F.M."/>
            <person name="Sun Q."/>
            <person name="Liu Z."/>
            <person name="Lyons E."/>
            <person name="Wicker T."/>
            <person name="Salzberg S.L."/>
            <person name="Devos K.M."/>
            <person name="Dvorak J."/>
        </authorList>
    </citation>
    <scope>NUCLEOTIDE SEQUENCE [LARGE SCALE GENOMIC DNA]</scope>
    <source>
        <strain evidence="1">cv. AL8/78</strain>
    </source>
</reference>
<organism evidence="1 2">
    <name type="scientific">Aegilops tauschii subsp. strangulata</name>
    <name type="common">Goatgrass</name>
    <dbReference type="NCBI Taxonomy" id="200361"/>
    <lineage>
        <taxon>Eukaryota</taxon>
        <taxon>Viridiplantae</taxon>
        <taxon>Streptophyta</taxon>
        <taxon>Embryophyta</taxon>
        <taxon>Tracheophyta</taxon>
        <taxon>Spermatophyta</taxon>
        <taxon>Magnoliopsida</taxon>
        <taxon>Liliopsida</taxon>
        <taxon>Poales</taxon>
        <taxon>Poaceae</taxon>
        <taxon>BOP clade</taxon>
        <taxon>Pooideae</taxon>
        <taxon>Triticodae</taxon>
        <taxon>Triticeae</taxon>
        <taxon>Triticinae</taxon>
        <taxon>Aegilops</taxon>
    </lineage>
</organism>
<protein>
    <submittedName>
        <fullName evidence="1">Uncharacterized protein</fullName>
    </submittedName>
</protein>
<reference evidence="2" key="1">
    <citation type="journal article" date="2014" name="Science">
        <title>Ancient hybridizations among the ancestral genomes of bread wheat.</title>
        <authorList>
            <consortium name="International Wheat Genome Sequencing Consortium,"/>
            <person name="Marcussen T."/>
            <person name="Sandve S.R."/>
            <person name="Heier L."/>
            <person name="Spannagl M."/>
            <person name="Pfeifer M."/>
            <person name="Jakobsen K.S."/>
            <person name="Wulff B.B."/>
            <person name="Steuernagel B."/>
            <person name="Mayer K.F."/>
            <person name="Olsen O.A."/>
        </authorList>
    </citation>
    <scope>NUCLEOTIDE SEQUENCE [LARGE SCALE GENOMIC DNA]</scope>
    <source>
        <strain evidence="2">cv. AL8/78</strain>
    </source>
</reference>
<accession>A0A453N6M4</accession>
<keyword evidence="2" id="KW-1185">Reference proteome</keyword>